<dbReference type="Proteomes" id="UP000355283">
    <property type="component" value="Unassembled WGS sequence"/>
</dbReference>
<dbReference type="InterPro" id="IPR036249">
    <property type="entry name" value="Thioredoxin-like_sf"/>
</dbReference>
<dbReference type="Gene3D" id="3.40.30.10">
    <property type="entry name" value="Glutaredoxin"/>
    <property type="match status" value="1"/>
</dbReference>
<dbReference type="OrthoDB" id="72053at2759"/>
<dbReference type="CDD" id="cd02961">
    <property type="entry name" value="PDI_a_family"/>
    <property type="match status" value="1"/>
</dbReference>
<dbReference type="InterPro" id="IPR045888">
    <property type="entry name" value="Erv"/>
</dbReference>
<evidence type="ECO:0000256" key="3">
    <source>
        <dbReference type="ARBA" id="ARBA00022989"/>
    </source>
</evidence>
<evidence type="ECO:0000256" key="5">
    <source>
        <dbReference type="SAM" id="Phobius"/>
    </source>
</evidence>
<feature type="transmembrane region" description="Helical" evidence="5">
    <location>
        <begin position="420"/>
        <end position="441"/>
    </location>
</feature>
<keyword evidence="8" id="KW-1185">Reference proteome</keyword>
<dbReference type="InterPro" id="IPR012936">
    <property type="entry name" value="Erv_C"/>
</dbReference>
<protein>
    <recommendedName>
        <fullName evidence="6">Thioredoxin domain-containing protein</fullName>
    </recommendedName>
</protein>
<sequence>MSSKRPSARGMDLYRRVPADLTETSTLGGLLSIVAGVFMVALFIVELISFMSHRTETMVVLDQSHDQLIQINFNVTMLDLPCRYAVVDVLDVLGTNRMNVSKNIEKWNLDEAGRRRYFQGRNREERSILHDEHHGALEVLLQNGEHAVPLTADSFDEYLESNEFTFVSFYAPWCIWCQRLAPTWEAFAEHVEEAQIPVKVAKIDCVTHVQLCRDQKVHAFPTLRMFNRARPLPPDYNTDRTLVALTSFVTRKLAVEEKKKSWPERDQEYVEHPGCMLSGHLLVNRVPGNFHIEARSAVHNLNAAMTNLSHVVNHLSFGPLFDSQVLSRLERFSSEFYVSNALDGRDFVLEEPHKAHHHYLKVVGTLYEVPMRWGRADMLTYQMLPETSLMTYGLDEVPEAKFSYEVSPMAVIVKKTGRRWYEFVTSLCGILGGTFTVVGLLDSTLHRLLKPSSNLQS</sequence>
<name>A0A4D9D0F3_9STRA</name>
<evidence type="ECO:0000256" key="4">
    <source>
        <dbReference type="ARBA" id="ARBA00023136"/>
    </source>
</evidence>
<feature type="domain" description="Thioredoxin" evidence="6">
    <location>
        <begin position="128"/>
        <end position="254"/>
    </location>
</feature>
<keyword evidence="2 5" id="KW-0812">Transmembrane</keyword>
<dbReference type="Pfam" id="PF13850">
    <property type="entry name" value="ERGIC_N"/>
    <property type="match status" value="1"/>
</dbReference>
<gene>
    <name evidence="7" type="ORF">NSK_003858</name>
</gene>
<dbReference type="AlphaFoldDB" id="A0A4D9D0F3"/>
<keyword evidence="3 5" id="KW-1133">Transmembrane helix</keyword>
<dbReference type="SUPFAM" id="SSF52833">
    <property type="entry name" value="Thioredoxin-like"/>
    <property type="match status" value="1"/>
</dbReference>
<keyword evidence="4 5" id="KW-0472">Membrane</keyword>
<evidence type="ECO:0000259" key="6">
    <source>
        <dbReference type="PROSITE" id="PS51352"/>
    </source>
</evidence>
<dbReference type="PROSITE" id="PS51352">
    <property type="entry name" value="THIOREDOXIN_2"/>
    <property type="match status" value="1"/>
</dbReference>
<dbReference type="Pfam" id="PF00085">
    <property type="entry name" value="Thioredoxin"/>
    <property type="match status" value="1"/>
</dbReference>
<reference evidence="7 8" key="1">
    <citation type="submission" date="2019-01" db="EMBL/GenBank/DDBJ databases">
        <title>Nuclear Genome Assembly of the Microalgal Biofuel strain Nannochloropsis salina CCMP1776.</title>
        <authorList>
            <person name="Hovde B."/>
        </authorList>
    </citation>
    <scope>NUCLEOTIDE SEQUENCE [LARGE SCALE GENOMIC DNA]</scope>
    <source>
        <strain evidence="7 8">CCMP1776</strain>
    </source>
</reference>
<evidence type="ECO:0000313" key="8">
    <source>
        <dbReference type="Proteomes" id="UP000355283"/>
    </source>
</evidence>
<dbReference type="GO" id="GO:0030134">
    <property type="term" value="C:COPII-coated ER to Golgi transport vesicle"/>
    <property type="evidence" value="ECO:0007669"/>
    <property type="project" value="TreeGrafter"/>
</dbReference>
<dbReference type="GO" id="GO:0005783">
    <property type="term" value="C:endoplasmic reticulum"/>
    <property type="evidence" value="ECO:0007669"/>
    <property type="project" value="TreeGrafter"/>
</dbReference>
<organism evidence="7 8">
    <name type="scientific">Nannochloropsis salina CCMP1776</name>
    <dbReference type="NCBI Taxonomy" id="1027361"/>
    <lineage>
        <taxon>Eukaryota</taxon>
        <taxon>Sar</taxon>
        <taxon>Stramenopiles</taxon>
        <taxon>Ochrophyta</taxon>
        <taxon>Eustigmatophyceae</taxon>
        <taxon>Eustigmatales</taxon>
        <taxon>Monodopsidaceae</taxon>
        <taxon>Microchloropsis</taxon>
        <taxon>Microchloropsis salina</taxon>
    </lineage>
</organism>
<dbReference type="InterPro" id="IPR039542">
    <property type="entry name" value="Erv_N"/>
</dbReference>
<accession>A0A4D9D0F3</accession>
<dbReference type="EMBL" id="SDOX01000017">
    <property type="protein sequence ID" value="TFJ84826.1"/>
    <property type="molecule type" value="Genomic_DNA"/>
</dbReference>
<dbReference type="PANTHER" id="PTHR10984:SF37">
    <property type="entry name" value="PROTEIN DISULFIDE-ISOMERASE 5-3"/>
    <property type="match status" value="1"/>
</dbReference>
<feature type="transmembrane region" description="Helical" evidence="5">
    <location>
        <begin position="27"/>
        <end position="48"/>
    </location>
</feature>
<proteinExistence type="predicted"/>
<comment type="caution">
    <text evidence="7">The sequence shown here is derived from an EMBL/GenBank/DDBJ whole genome shotgun (WGS) entry which is preliminary data.</text>
</comment>
<evidence type="ECO:0000313" key="7">
    <source>
        <dbReference type="EMBL" id="TFJ84826.1"/>
    </source>
</evidence>
<dbReference type="GO" id="GO:0016020">
    <property type="term" value="C:membrane"/>
    <property type="evidence" value="ECO:0007669"/>
    <property type="project" value="UniProtKB-SubCell"/>
</dbReference>
<comment type="subcellular location">
    <subcellularLocation>
        <location evidence="1">Membrane</location>
    </subcellularLocation>
</comment>
<evidence type="ECO:0000256" key="1">
    <source>
        <dbReference type="ARBA" id="ARBA00004370"/>
    </source>
</evidence>
<dbReference type="InterPro" id="IPR013766">
    <property type="entry name" value="Thioredoxin_domain"/>
</dbReference>
<evidence type="ECO:0000256" key="2">
    <source>
        <dbReference type="ARBA" id="ARBA00022692"/>
    </source>
</evidence>
<dbReference type="Pfam" id="PF07970">
    <property type="entry name" value="COPIIcoated_ERV"/>
    <property type="match status" value="1"/>
</dbReference>
<dbReference type="PANTHER" id="PTHR10984">
    <property type="entry name" value="ENDOPLASMIC RETICULUM-GOLGI INTERMEDIATE COMPARTMENT PROTEIN"/>
    <property type="match status" value="1"/>
</dbReference>